<feature type="transmembrane region" description="Helical" evidence="1">
    <location>
        <begin position="145"/>
        <end position="170"/>
    </location>
</feature>
<keyword evidence="1" id="KW-0472">Membrane</keyword>
<sequence>MRDLHMILIKEYDLLNNRRIFTSLNIISVFLFFFFIFLFSMVGISVLGIDEFGFSINFEDLLYFLPFFLAGFFLVICIHELIHGSFSKLFNKEAHIRYGFKKGCPYVTAPGARYSRAQFTWICLAPFVLIFLLLTLLVFLNLISIFSFVLMASMHATGCIGDFFCALILFKHPGRILVEDTNNILMIYSDI</sequence>
<dbReference type="Pfam" id="PF11667">
    <property type="entry name" value="DUF3267"/>
    <property type="match status" value="1"/>
</dbReference>
<feature type="transmembrane region" description="Helical" evidence="1">
    <location>
        <begin position="21"/>
        <end position="49"/>
    </location>
</feature>
<dbReference type="Proteomes" id="UP000307201">
    <property type="component" value="Unassembled WGS sequence"/>
</dbReference>
<comment type="caution">
    <text evidence="2">The sequence shown here is derived from an EMBL/GenBank/DDBJ whole genome shotgun (WGS) entry which is preliminary data.</text>
</comment>
<dbReference type="EMBL" id="VBTE01000022">
    <property type="protein sequence ID" value="TLQ06948.1"/>
    <property type="molecule type" value="Genomic_DNA"/>
</dbReference>
<proteinExistence type="predicted"/>
<gene>
    <name evidence="2" type="ORF">FEZ48_08065</name>
</gene>
<dbReference type="InterPro" id="IPR021683">
    <property type="entry name" value="DUF3267"/>
</dbReference>
<evidence type="ECO:0000256" key="1">
    <source>
        <dbReference type="SAM" id="Phobius"/>
    </source>
</evidence>
<feature type="transmembrane region" description="Helical" evidence="1">
    <location>
        <begin position="119"/>
        <end position="139"/>
    </location>
</feature>
<dbReference type="AlphaFoldDB" id="A0A5R9C2H6"/>
<evidence type="ECO:0000313" key="2">
    <source>
        <dbReference type="EMBL" id="TLQ06948.1"/>
    </source>
</evidence>
<name>A0A5R9C2H6_9LACT</name>
<organism evidence="2 3">
    <name type="scientific">Marinilactibacillus psychrotolerans</name>
    <dbReference type="NCBI Taxonomy" id="191770"/>
    <lineage>
        <taxon>Bacteria</taxon>
        <taxon>Bacillati</taxon>
        <taxon>Bacillota</taxon>
        <taxon>Bacilli</taxon>
        <taxon>Lactobacillales</taxon>
        <taxon>Carnobacteriaceae</taxon>
        <taxon>Marinilactibacillus</taxon>
    </lineage>
</organism>
<accession>A0A5R9C2H6</accession>
<dbReference type="OrthoDB" id="2365065at2"/>
<keyword evidence="1" id="KW-1133">Transmembrane helix</keyword>
<feature type="transmembrane region" description="Helical" evidence="1">
    <location>
        <begin position="61"/>
        <end position="82"/>
    </location>
</feature>
<keyword evidence="1" id="KW-0812">Transmembrane</keyword>
<evidence type="ECO:0000313" key="3">
    <source>
        <dbReference type="Proteomes" id="UP000307201"/>
    </source>
</evidence>
<protein>
    <submittedName>
        <fullName evidence="2">DUF3267 domain-containing protein</fullName>
    </submittedName>
</protein>
<reference evidence="2 3" key="1">
    <citation type="submission" date="2019-05" db="EMBL/GenBank/DDBJ databases">
        <title>The metagenome of a microbial culture collection derived from dairy environment covers the genomic content of the human microbiome.</title>
        <authorList>
            <person name="Roder T."/>
            <person name="Wuthrich D."/>
            <person name="Sattari Z."/>
            <person name="Von Ah U."/>
            <person name="Bar C."/>
            <person name="Ronchi F."/>
            <person name="Macpherson A.J."/>
            <person name="Ganal-Vonarburg S.C."/>
            <person name="Bruggmann R."/>
            <person name="Vergeres G."/>
        </authorList>
    </citation>
    <scope>NUCLEOTIDE SEQUENCE [LARGE SCALE GENOMIC DNA]</scope>
    <source>
        <strain evidence="2 3">FAM 24235</strain>
    </source>
</reference>